<dbReference type="PROSITE" id="PS51257">
    <property type="entry name" value="PROKAR_LIPOPROTEIN"/>
    <property type="match status" value="1"/>
</dbReference>
<dbReference type="RefSeq" id="WP_390280985.1">
    <property type="nucleotide sequence ID" value="NZ_JBHRYH010000045.1"/>
</dbReference>
<dbReference type="EMBL" id="JBHRYH010000045">
    <property type="protein sequence ID" value="MFC3627387.1"/>
    <property type="molecule type" value="Genomic_DNA"/>
</dbReference>
<evidence type="ECO:0000313" key="2">
    <source>
        <dbReference type="Proteomes" id="UP001595636"/>
    </source>
</evidence>
<dbReference type="Proteomes" id="UP001595636">
    <property type="component" value="Unassembled WGS sequence"/>
</dbReference>
<comment type="caution">
    <text evidence="1">The sequence shown here is derived from an EMBL/GenBank/DDBJ whole genome shotgun (WGS) entry which is preliminary data.</text>
</comment>
<dbReference type="NCBIfam" id="NF041942">
    <property type="entry name" value="DVU2496_dom"/>
    <property type="match status" value="1"/>
</dbReference>
<accession>A0ABV7TXA2</accession>
<protein>
    <submittedName>
        <fullName evidence="1">DVU_2496 family lipoprotein</fullName>
    </submittedName>
</protein>
<dbReference type="InterPro" id="IPR049649">
    <property type="entry name" value="DVU2496-like_C"/>
</dbReference>
<name>A0ABV7TXA2_9NEIS</name>
<sequence length="137" mass="14881">MKNLILPLLLTAALAGCQRDDCTDGVFVLSGQDFGDVPAANVAPMPGRLPAGQLPAGLQPASDGHFPGTRAYCSALAARSDYSDALKGNRLQPGQPWYVYRLDARWPQDVYPYREADWRLKAPARLIKKEESHGSGN</sequence>
<reference evidence="2" key="1">
    <citation type="journal article" date="2019" name="Int. J. Syst. Evol. Microbiol.">
        <title>The Global Catalogue of Microorganisms (GCM) 10K type strain sequencing project: providing services to taxonomists for standard genome sequencing and annotation.</title>
        <authorList>
            <consortium name="The Broad Institute Genomics Platform"/>
            <consortium name="The Broad Institute Genome Sequencing Center for Infectious Disease"/>
            <person name="Wu L."/>
            <person name="Ma J."/>
        </authorList>
    </citation>
    <scope>NUCLEOTIDE SEQUENCE [LARGE SCALE GENOMIC DNA]</scope>
    <source>
        <strain evidence="2">KCTC 42195</strain>
    </source>
</reference>
<keyword evidence="1" id="KW-0449">Lipoprotein</keyword>
<keyword evidence="2" id="KW-1185">Reference proteome</keyword>
<organism evidence="1 2">
    <name type="scientific">Vogesella amnigena</name>
    <dbReference type="NCBI Taxonomy" id="1507449"/>
    <lineage>
        <taxon>Bacteria</taxon>
        <taxon>Pseudomonadati</taxon>
        <taxon>Pseudomonadota</taxon>
        <taxon>Betaproteobacteria</taxon>
        <taxon>Neisseriales</taxon>
        <taxon>Chromobacteriaceae</taxon>
        <taxon>Vogesella</taxon>
    </lineage>
</organism>
<proteinExistence type="predicted"/>
<evidence type="ECO:0000313" key="1">
    <source>
        <dbReference type="EMBL" id="MFC3627387.1"/>
    </source>
</evidence>
<gene>
    <name evidence="1" type="ORF">ACFOKJ_14810</name>
</gene>